<accession>A0A4R2EKE9</accession>
<keyword evidence="3 11" id="KW-0813">Transport</keyword>
<dbReference type="Pfam" id="PF01384">
    <property type="entry name" value="PHO4"/>
    <property type="match status" value="1"/>
</dbReference>
<dbReference type="GO" id="GO:0035435">
    <property type="term" value="P:phosphate ion transmembrane transport"/>
    <property type="evidence" value="ECO:0007669"/>
    <property type="project" value="TreeGrafter"/>
</dbReference>
<evidence type="ECO:0000256" key="8">
    <source>
        <dbReference type="ARBA" id="ARBA00022989"/>
    </source>
</evidence>
<evidence type="ECO:0000256" key="3">
    <source>
        <dbReference type="ARBA" id="ARBA00022448"/>
    </source>
</evidence>
<dbReference type="InterPro" id="IPR001204">
    <property type="entry name" value="Phos_transporter"/>
</dbReference>
<dbReference type="PANTHER" id="PTHR11101">
    <property type="entry name" value="PHOSPHATE TRANSPORTER"/>
    <property type="match status" value="1"/>
</dbReference>
<reference evidence="12 13" key="1">
    <citation type="submission" date="2019-03" db="EMBL/GenBank/DDBJ databases">
        <title>Genomic Encyclopedia of Archaeal and Bacterial Type Strains, Phase II (KMG-II): from individual species to whole genera.</title>
        <authorList>
            <person name="Goeker M."/>
        </authorList>
    </citation>
    <scope>NUCLEOTIDE SEQUENCE [LARGE SCALE GENOMIC DNA]</scope>
    <source>
        <strain evidence="12 13">RL-C</strain>
    </source>
</reference>
<evidence type="ECO:0000256" key="5">
    <source>
        <dbReference type="ARBA" id="ARBA00022592"/>
    </source>
</evidence>
<dbReference type="OrthoDB" id="9779554at2"/>
<dbReference type="GO" id="GO:0015293">
    <property type="term" value="F:symporter activity"/>
    <property type="evidence" value="ECO:0007669"/>
    <property type="project" value="UniProtKB-KW"/>
</dbReference>
<feature type="transmembrane region" description="Helical" evidence="11">
    <location>
        <begin position="350"/>
        <end position="370"/>
    </location>
</feature>
<feature type="transmembrane region" description="Helical" evidence="11">
    <location>
        <begin position="7"/>
        <end position="29"/>
    </location>
</feature>
<feature type="transmembrane region" description="Helical" evidence="11">
    <location>
        <begin position="391"/>
        <end position="410"/>
    </location>
</feature>
<comment type="similarity">
    <text evidence="2">Belongs to the inorganic phosphate transporter (PiT) (TC 2.A.20) family. Pit subfamily.</text>
</comment>
<feature type="transmembrane region" description="Helical" evidence="11">
    <location>
        <begin position="116"/>
        <end position="135"/>
    </location>
</feature>
<dbReference type="GO" id="GO:0005315">
    <property type="term" value="F:phosphate transmembrane transporter activity"/>
    <property type="evidence" value="ECO:0007669"/>
    <property type="project" value="InterPro"/>
</dbReference>
<keyword evidence="9 11" id="KW-0472">Membrane</keyword>
<name>A0A4R2EKE9_9BACT</name>
<keyword evidence="5 11" id="KW-0592">Phosphate transport</keyword>
<comment type="catalytic activity">
    <reaction evidence="10">
        <text>phosphate(in) + H(+)(in) = phosphate(out) + H(+)(out)</text>
        <dbReference type="Rhea" id="RHEA:29939"/>
        <dbReference type="ChEBI" id="CHEBI:15378"/>
        <dbReference type="ChEBI" id="CHEBI:43474"/>
    </reaction>
</comment>
<feature type="transmembrane region" description="Helical" evidence="11">
    <location>
        <begin position="444"/>
        <end position="465"/>
    </location>
</feature>
<dbReference type="PANTHER" id="PTHR11101:SF65">
    <property type="entry name" value="LOW-AFFINITY INORGANIC PHOSPHATE TRANSPORTER PITA-RELATED"/>
    <property type="match status" value="1"/>
</dbReference>
<evidence type="ECO:0000256" key="6">
    <source>
        <dbReference type="ARBA" id="ARBA00022692"/>
    </source>
</evidence>
<feature type="transmembrane region" description="Helical" evidence="11">
    <location>
        <begin position="49"/>
        <end position="77"/>
    </location>
</feature>
<protein>
    <recommendedName>
        <fullName evidence="11">Phosphate transporter</fullName>
    </recommendedName>
</protein>
<evidence type="ECO:0000313" key="12">
    <source>
        <dbReference type="EMBL" id="TCN64729.1"/>
    </source>
</evidence>
<feature type="transmembrane region" description="Helical" evidence="11">
    <location>
        <begin position="218"/>
        <end position="236"/>
    </location>
</feature>
<evidence type="ECO:0000256" key="7">
    <source>
        <dbReference type="ARBA" id="ARBA00022847"/>
    </source>
</evidence>
<sequence>MLGIDTVHFIMLVLLVIATAAFEFINGFHDTANAVATVIYTNSLKPKTAVVWSGLMNILGVYVGGIAVAMGIMHLIPAEMLADHNVYKAMALIWAIIITAIAWNFFTWYYGIPCSSSHTLIGAIFGAGLSYTLLHPDSSVVLNWQKIIDIGLALLITPVLGFVLALTLMYILFKVVKKKKIFKEPKEKKAPPFWIRSLMIITSTSISFSHGSNDGQKGVGLMMMILVALAPAYFALDNSKDPKDLVGNIQRVEYVLNRIDTTRLSYAEKQTVSVSVAKFNALVANLSKVDKFSELPHTMVADARVDLTAAAKKLKSLEEDNKAAFVNVSKHDLRRFKNDLKRIDGYAEYVPVWVILLISLSLGLGTMIGWKRIVVTISEKIGKTQMTYAQGATSGVIAASTIGLSSAIGLPVSTTHILSSGIAGSMVASGGIKNLQTKTLKNIGIAWVVTLPVSILVSGLLYWLFFSIAK</sequence>
<evidence type="ECO:0000256" key="9">
    <source>
        <dbReference type="ARBA" id="ARBA00023136"/>
    </source>
</evidence>
<dbReference type="EMBL" id="SLWB01000012">
    <property type="protein sequence ID" value="TCN64729.1"/>
    <property type="molecule type" value="Genomic_DNA"/>
</dbReference>
<evidence type="ECO:0000313" key="13">
    <source>
        <dbReference type="Proteomes" id="UP000294830"/>
    </source>
</evidence>
<comment type="caution">
    <text evidence="12">The sequence shown here is derived from an EMBL/GenBank/DDBJ whole genome shotgun (WGS) entry which is preliminary data.</text>
</comment>
<keyword evidence="13" id="KW-1185">Reference proteome</keyword>
<keyword evidence="6 11" id="KW-0812">Transmembrane</keyword>
<keyword evidence="4" id="KW-1003">Cell membrane</keyword>
<dbReference type="GO" id="GO:0005886">
    <property type="term" value="C:plasma membrane"/>
    <property type="evidence" value="ECO:0007669"/>
    <property type="project" value="UniProtKB-SubCell"/>
</dbReference>
<proteinExistence type="inferred from homology"/>
<feature type="transmembrane region" description="Helical" evidence="11">
    <location>
        <begin position="147"/>
        <end position="173"/>
    </location>
</feature>
<dbReference type="AlphaFoldDB" id="A0A4R2EKE9"/>
<feature type="transmembrane region" description="Helical" evidence="11">
    <location>
        <begin position="89"/>
        <end position="110"/>
    </location>
</feature>
<organism evidence="12 13">
    <name type="scientific">Acetobacteroides hydrogenigenes</name>
    <dbReference type="NCBI Taxonomy" id="979970"/>
    <lineage>
        <taxon>Bacteria</taxon>
        <taxon>Pseudomonadati</taxon>
        <taxon>Bacteroidota</taxon>
        <taxon>Bacteroidia</taxon>
        <taxon>Bacteroidales</taxon>
        <taxon>Rikenellaceae</taxon>
        <taxon>Acetobacteroides</taxon>
    </lineage>
</organism>
<evidence type="ECO:0000256" key="10">
    <source>
        <dbReference type="ARBA" id="ARBA00047348"/>
    </source>
</evidence>
<dbReference type="RefSeq" id="WP_131839870.1">
    <property type="nucleotide sequence ID" value="NZ_SLWB01000012.1"/>
</dbReference>
<gene>
    <name evidence="12" type="ORF">CLV25_11256</name>
</gene>
<keyword evidence="8 11" id="KW-1133">Transmembrane helix</keyword>
<keyword evidence="7" id="KW-0769">Symport</keyword>
<evidence type="ECO:0000256" key="1">
    <source>
        <dbReference type="ARBA" id="ARBA00004651"/>
    </source>
</evidence>
<comment type="subcellular location">
    <subcellularLocation>
        <location evidence="1">Cell membrane</location>
        <topology evidence="1">Multi-pass membrane protein</topology>
    </subcellularLocation>
    <subcellularLocation>
        <location evidence="11">Membrane</location>
        <topology evidence="11">Multi-pass membrane protein</topology>
    </subcellularLocation>
</comment>
<evidence type="ECO:0000256" key="11">
    <source>
        <dbReference type="RuleBase" id="RU363058"/>
    </source>
</evidence>
<evidence type="ECO:0000256" key="4">
    <source>
        <dbReference type="ARBA" id="ARBA00022475"/>
    </source>
</evidence>
<evidence type="ECO:0000256" key="2">
    <source>
        <dbReference type="ARBA" id="ARBA00005342"/>
    </source>
</evidence>
<dbReference type="Proteomes" id="UP000294830">
    <property type="component" value="Unassembled WGS sequence"/>
</dbReference>